<dbReference type="InterPro" id="IPR042171">
    <property type="entry name" value="Acyl-CoA_hotdog"/>
</dbReference>
<dbReference type="InterPro" id="IPR029069">
    <property type="entry name" value="HotDog_dom_sf"/>
</dbReference>
<comment type="similarity">
    <text evidence="1">Belongs to the C/M/P thioester hydrolase family.</text>
</comment>
<sequence>MPDAMIDDPEIERRMLFAYEETGPDRFRAAPIPSGLLRLYGGKILARALRAMQQTVSPDRPAHSFHAFFGRPGLTDKGLDFAVTRDNDGRSFSSRRVTVEQDGALVMSASASFQVAEDGPRHQFAMPDVPPPEQLRPMSDYIADAPLPERHLPFWRRPQLFEWRPVEPFLMFNGQPESCHRHYWLRLKSPLGGDRALHQCYLAYASDLHILHAGLAPLGMGWADDYLQTASLDHAIWFHDHGRVDDWLLYALDSPAAGSSRSLGRGTIYTRDGRLIATVAQEGLIRVLDAPRAGRI</sequence>
<name>A0A1L3ZXF1_9SPHN</name>
<gene>
    <name evidence="5" type="ORF">BSL82_14225</name>
</gene>
<proteinExistence type="inferred from homology"/>
<organism evidence="5 6">
    <name type="scientific">Tardibacter chloracetimidivorans</name>
    <dbReference type="NCBI Taxonomy" id="1921510"/>
    <lineage>
        <taxon>Bacteria</taxon>
        <taxon>Pseudomonadati</taxon>
        <taxon>Pseudomonadota</taxon>
        <taxon>Alphaproteobacteria</taxon>
        <taxon>Sphingomonadales</taxon>
        <taxon>Sphingomonadaceae</taxon>
        <taxon>Tardibacter</taxon>
    </lineage>
</organism>
<dbReference type="Pfam" id="PF02551">
    <property type="entry name" value="Acyl_CoA_thio"/>
    <property type="match status" value="1"/>
</dbReference>
<dbReference type="GO" id="GO:0006637">
    <property type="term" value="P:acyl-CoA metabolic process"/>
    <property type="evidence" value="ECO:0007669"/>
    <property type="project" value="InterPro"/>
</dbReference>
<dbReference type="KEGG" id="sphj:BSL82_14225"/>
<dbReference type="InterPro" id="IPR049449">
    <property type="entry name" value="TesB_ACOT8-like_N"/>
</dbReference>
<dbReference type="GO" id="GO:0047617">
    <property type="term" value="F:fatty acyl-CoA hydrolase activity"/>
    <property type="evidence" value="ECO:0007669"/>
    <property type="project" value="InterPro"/>
</dbReference>
<feature type="domain" description="Acyl-CoA thioesterase-like N-terminal HotDog" evidence="4">
    <location>
        <begin position="38"/>
        <end position="114"/>
    </location>
</feature>
<dbReference type="PANTHER" id="PTHR11066">
    <property type="entry name" value="ACYL-COA THIOESTERASE"/>
    <property type="match status" value="1"/>
</dbReference>
<dbReference type="AlphaFoldDB" id="A0A1L3ZXF1"/>
<dbReference type="OrthoDB" id="9781019at2"/>
<dbReference type="Gene3D" id="2.40.160.210">
    <property type="entry name" value="Acyl-CoA thioesterase, double hotdog domain"/>
    <property type="match status" value="1"/>
</dbReference>
<dbReference type="CDD" id="cd03445">
    <property type="entry name" value="Thioesterase_II_repeat2"/>
    <property type="match status" value="1"/>
</dbReference>
<dbReference type="GO" id="GO:0009062">
    <property type="term" value="P:fatty acid catabolic process"/>
    <property type="evidence" value="ECO:0007669"/>
    <property type="project" value="TreeGrafter"/>
</dbReference>
<keyword evidence="2" id="KW-0378">Hydrolase</keyword>
<dbReference type="STRING" id="1921510.BSL82_14225"/>
<dbReference type="PANTHER" id="PTHR11066:SF34">
    <property type="entry name" value="ACYL-COENZYME A THIOESTERASE 8"/>
    <property type="match status" value="1"/>
</dbReference>
<reference evidence="6" key="1">
    <citation type="submission" date="2016-11" db="EMBL/GenBank/DDBJ databases">
        <title>Complete Genome Sequence of alachlor-degrading Sphingomonas sp. strain JJ-A5.</title>
        <authorList>
            <person name="Lee H."/>
            <person name="Ka J.-O."/>
        </authorList>
    </citation>
    <scope>NUCLEOTIDE SEQUENCE [LARGE SCALE GENOMIC DNA]</scope>
    <source>
        <strain evidence="6">JJ-A5</strain>
    </source>
</reference>
<dbReference type="SUPFAM" id="SSF54637">
    <property type="entry name" value="Thioesterase/thiol ester dehydrase-isomerase"/>
    <property type="match status" value="2"/>
</dbReference>
<keyword evidence="6" id="KW-1185">Reference proteome</keyword>
<dbReference type="InterPro" id="IPR025652">
    <property type="entry name" value="TesB_C"/>
</dbReference>
<dbReference type="InterPro" id="IPR003703">
    <property type="entry name" value="Acyl_CoA_thio"/>
</dbReference>
<evidence type="ECO:0000256" key="2">
    <source>
        <dbReference type="ARBA" id="ARBA00022801"/>
    </source>
</evidence>
<protein>
    <submittedName>
        <fullName evidence="5">Acyl-CoA thioesterase II</fullName>
    </submittedName>
</protein>
<dbReference type="CDD" id="cd03444">
    <property type="entry name" value="Thioesterase_II_repeat1"/>
    <property type="match status" value="1"/>
</dbReference>
<feature type="domain" description="Acyl-CoA thioesterase 2 C-terminal" evidence="3">
    <location>
        <begin position="169"/>
        <end position="284"/>
    </location>
</feature>
<evidence type="ECO:0000259" key="3">
    <source>
        <dbReference type="Pfam" id="PF02551"/>
    </source>
</evidence>
<dbReference type="Pfam" id="PF13622">
    <property type="entry name" value="4HBT_3"/>
    <property type="match status" value="1"/>
</dbReference>
<evidence type="ECO:0000256" key="1">
    <source>
        <dbReference type="ARBA" id="ARBA00006538"/>
    </source>
</evidence>
<accession>A0A1L3ZXF1</accession>
<dbReference type="EMBL" id="CP018221">
    <property type="protein sequence ID" value="API60304.1"/>
    <property type="molecule type" value="Genomic_DNA"/>
</dbReference>
<evidence type="ECO:0000259" key="4">
    <source>
        <dbReference type="Pfam" id="PF13622"/>
    </source>
</evidence>
<evidence type="ECO:0000313" key="6">
    <source>
        <dbReference type="Proteomes" id="UP000182063"/>
    </source>
</evidence>
<evidence type="ECO:0000313" key="5">
    <source>
        <dbReference type="EMBL" id="API60304.1"/>
    </source>
</evidence>
<dbReference type="Proteomes" id="UP000182063">
    <property type="component" value="Chromosome"/>
</dbReference>